<dbReference type="Gene3D" id="3.40.50.410">
    <property type="entry name" value="von Willebrand factor, type A domain"/>
    <property type="match status" value="1"/>
</dbReference>
<evidence type="ECO:0000313" key="3">
    <source>
        <dbReference type="EMBL" id="MFC7612871.1"/>
    </source>
</evidence>
<organism evidence="3 4">
    <name type="scientific">Actinokineospora soli</name>
    <dbReference type="NCBI Taxonomy" id="1048753"/>
    <lineage>
        <taxon>Bacteria</taxon>
        <taxon>Bacillati</taxon>
        <taxon>Actinomycetota</taxon>
        <taxon>Actinomycetes</taxon>
        <taxon>Pseudonocardiales</taxon>
        <taxon>Pseudonocardiaceae</taxon>
        <taxon>Actinokineospora</taxon>
    </lineage>
</organism>
<gene>
    <name evidence="3" type="ORF">ACFQV2_03655</name>
</gene>
<feature type="compositionally biased region" description="Low complexity" evidence="1">
    <location>
        <begin position="192"/>
        <end position="206"/>
    </location>
</feature>
<dbReference type="PROSITE" id="PS50234">
    <property type="entry name" value="VWFA"/>
    <property type="match status" value="1"/>
</dbReference>
<dbReference type="Pfam" id="PF13519">
    <property type="entry name" value="VWA_2"/>
    <property type="match status" value="1"/>
</dbReference>
<dbReference type="CDD" id="cd00198">
    <property type="entry name" value="vWFA"/>
    <property type="match status" value="1"/>
</dbReference>
<evidence type="ECO:0000313" key="4">
    <source>
        <dbReference type="Proteomes" id="UP001596512"/>
    </source>
</evidence>
<dbReference type="EMBL" id="JBHTEY010000004">
    <property type="protein sequence ID" value="MFC7612871.1"/>
    <property type="molecule type" value="Genomic_DNA"/>
</dbReference>
<dbReference type="Proteomes" id="UP001596512">
    <property type="component" value="Unassembled WGS sequence"/>
</dbReference>
<feature type="domain" description="VWFA" evidence="2">
    <location>
        <begin position="23"/>
        <end position="161"/>
    </location>
</feature>
<accession>A0ABW2TH97</accession>
<dbReference type="SUPFAM" id="SSF53300">
    <property type="entry name" value="vWA-like"/>
    <property type="match status" value="1"/>
</dbReference>
<evidence type="ECO:0000259" key="2">
    <source>
        <dbReference type="PROSITE" id="PS50234"/>
    </source>
</evidence>
<dbReference type="SMART" id="SM00327">
    <property type="entry name" value="VWA"/>
    <property type="match status" value="1"/>
</dbReference>
<feature type="region of interest" description="Disordered" evidence="1">
    <location>
        <begin position="148"/>
        <end position="220"/>
    </location>
</feature>
<protein>
    <submittedName>
        <fullName evidence="3">VWA domain-containing protein</fullName>
    </submittedName>
</protein>
<name>A0ABW2TH97_9PSEU</name>
<comment type="caution">
    <text evidence="3">The sequence shown here is derived from an EMBL/GenBank/DDBJ whole genome shotgun (WGS) entry which is preliminary data.</text>
</comment>
<dbReference type="InterPro" id="IPR036465">
    <property type="entry name" value="vWFA_dom_sf"/>
</dbReference>
<keyword evidence="4" id="KW-1185">Reference proteome</keyword>
<reference evidence="4" key="1">
    <citation type="journal article" date="2019" name="Int. J. Syst. Evol. Microbiol.">
        <title>The Global Catalogue of Microorganisms (GCM) 10K type strain sequencing project: providing services to taxonomists for standard genome sequencing and annotation.</title>
        <authorList>
            <consortium name="The Broad Institute Genomics Platform"/>
            <consortium name="The Broad Institute Genome Sequencing Center for Infectious Disease"/>
            <person name="Wu L."/>
            <person name="Ma J."/>
        </authorList>
    </citation>
    <scope>NUCLEOTIDE SEQUENCE [LARGE SCALE GENOMIC DNA]</scope>
    <source>
        <strain evidence="4">JCM 17695</strain>
    </source>
</reference>
<dbReference type="InterPro" id="IPR002035">
    <property type="entry name" value="VWF_A"/>
</dbReference>
<sequence length="220" mass="23338">MAMPVFPGQPAAQEQTGKLDPLQVVVLVDQSGSIGEADLQREKDAAKTIVFSALATGSEVSVAGFASSVTADRTGAVDVVCDRVVLDGGQKRDELAKCIERLRKRSSSEGEYTDHATALRQALGYVRAGGPEKKIVFLLTDGKLDVAGSESWGEPRSAATRSPPPTPARPSTNSTRRARRCGRWASARSTTPRWAGSPAARAAPPLRRTRRAGSCRPPTS</sequence>
<evidence type="ECO:0000256" key="1">
    <source>
        <dbReference type="SAM" id="MobiDB-lite"/>
    </source>
</evidence>
<proteinExistence type="predicted"/>